<sequence length="386" mass="40861">MPRRTGKRSLVAGADGDSNTCSSTARLQRMIQDGETYEALQTARALFARLDGAPVSAANPGRKKGAEARVMVLHVARTLAEVGEYQSVLDLARLYMANNASLRKQAMPTGHTVPQVEEMSAEEAGTWSPSGDTKEAVEEGGEGDDPAWEAHRFHTGGRTAMLSLARLLPPASKERVALLKGLTRWAAEEEEAEEGGKEVLELGLELAKAYSARGEWARAAQQHGELARQCTGPDADTLAASYVQVLEAWSAEGYAGEKDLFLARAVLHGLGTSSYAVLGALPFARALMTAAQASSAFAPCLETSPLLHYVGLVVALLGARAGEGGREGGREGGKEGEVFQLLSSRYQPALRRDPALEKLVGRIGEGGFGLSPASNPMQAFLSSMLG</sequence>
<organism evidence="3 4">
    <name type="scientific">Nannochloropsis gaditana</name>
    <dbReference type="NCBI Taxonomy" id="72520"/>
    <lineage>
        <taxon>Eukaryota</taxon>
        <taxon>Sar</taxon>
        <taxon>Stramenopiles</taxon>
        <taxon>Ochrophyta</taxon>
        <taxon>Eustigmatophyceae</taxon>
        <taxon>Eustigmatales</taxon>
        <taxon>Monodopsidaceae</taxon>
        <taxon>Nannochloropsis</taxon>
    </lineage>
</organism>
<dbReference type="GO" id="GO:0045048">
    <property type="term" value="P:protein insertion into ER membrane"/>
    <property type="evidence" value="ECO:0007669"/>
    <property type="project" value="InterPro"/>
</dbReference>
<comment type="similarity">
    <text evidence="1">Belongs to the GET4 family.</text>
</comment>
<dbReference type="Proteomes" id="UP000019335">
    <property type="component" value="Chromosome 7"/>
</dbReference>
<dbReference type="GO" id="GO:0005829">
    <property type="term" value="C:cytosol"/>
    <property type="evidence" value="ECO:0007669"/>
    <property type="project" value="TreeGrafter"/>
</dbReference>
<keyword evidence="4" id="KW-1185">Reference proteome</keyword>
<dbReference type="Gene3D" id="1.25.40.10">
    <property type="entry name" value="Tetratricopeptide repeat domain"/>
    <property type="match status" value="1"/>
</dbReference>
<feature type="region of interest" description="Disordered" evidence="2">
    <location>
        <begin position="117"/>
        <end position="146"/>
    </location>
</feature>
<evidence type="ECO:0000313" key="4">
    <source>
        <dbReference type="Proteomes" id="UP000019335"/>
    </source>
</evidence>
<evidence type="ECO:0000313" key="3">
    <source>
        <dbReference type="EMBL" id="EWM27335.1"/>
    </source>
</evidence>
<name>W7TJR8_9STRA</name>
<dbReference type="OrthoDB" id="10252405at2759"/>
<proteinExistence type="inferred from homology"/>
<dbReference type="InterPro" id="IPR011990">
    <property type="entry name" value="TPR-like_helical_dom_sf"/>
</dbReference>
<dbReference type="InterPro" id="IPR007317">
    <property type="entry name" value="GET4"/>
</dbReference>
<feature type="non-terminal residue" evidence="3">
    <location>
        <position position="386"/>
    </location>
</feature>
<dbReference type="Pfam" id="PF04190">
    <property type="entry name" value="GET4"/>
    <property type="match status" value="1"/>
</dbReference>
<feature type="region of interest" description="Disordered" evidence="2">
    <location>
        <begin position="1"/>
        <end position="21"/>
    </location>
</feature>
<comment type="caution">
    <text evidence="3">The sequence shown here is derived from an EMBL/GenBank/DDBJ whole genome shotgun (WGS) entry which is preliminary data.</text>
</comment>
<evidence type="ECO:0000256" key="2">
    <source>
        <dbReference type="SAM" id="MobiDB-lite"/>
    </source>
</evidence>
<accession>W7TJR8</accession>
<dbReference type="AlphaFoldDB" id="W7TJR8"/>
<gene>
    <name evidence="3" type="ORF">Naga_101019g2</name>
</gene>
<protein>
    <submittedName>
        <fullName evidence="3">Uncharacterized protein</fullName>
    </submittedName>
</protein>
<dbReference type="EMBL" id="AZIL01000493">
    <property type="protein sequence ID" value="EWM27335.1"/>
    <property type="molecule type" value="Genomic_DNA"/>
</dbReference>
<dbReference type="PANTHER" id="PTHR12875:SF0">
    <property type="entry name" value="GOLGI TO ER TRAFFIC PROTEIN 4 HOMOLOG"/>
    <property type="match status" value="1"/>
</dbReference>
<evidence type="ECO:0000256" key="1">
    <source>
        <dbReference type="ARBA" id="ARBA00005351"/>
    </source>
</evidence>
<reference evidence="3 4" key="1">
    <citation type="journal article" date="2014" name="Mol. Plant">
        <title>Chromosome Scale Genome Assembly and Transcriptome Profiling of Nannochloropsis gaditana in Nitrogen Depletion.</title>
        <authorList>
            <person name="Corteggiani Carpinelli E."/>
            <person name="Telatin A."/>
            <person name="Vitulo N."/>
            <person name="Forcato C."/>
            <person name="D'Angelo M."/>
            <person name="Schiavon R."/>
            <person name="Vezzi A."/>
            <person name="Giacometti G.M."/>
            <person name="Morosinotto T."/>
            <person name="Valle G."/>
        </authorList>
    </citation>
    <scope>NUCLEOTIDE SEQUENCE [LARGE SCALE GENOMIC DNA]</scope>
    <source>
        <strain evidence="3 4">B-31</strain>
    </source>
</reference>
<dbReference type="PANTHER" id="PTHR12875">
    <property type="entry name" value="GOLGI TO ER TRAFFIC PROTEIN 4 HOMOLOG"/>
    <property type="match status" value="1"/>
</dbReference>